<dbReference type="PANTHER" id="PTHR10887">
    <property type="entry name" value="DNA2/NAM7 HELICASE FAMILY"/>
    <property type="match status" value="1"/>
</dbReference>
<feature type="non-terminal residue" evidence="3">
    <location>
        <position position="426"/>
    </location>
</feature>
<dbReference type="RefSeq" id="XP_005646327.1">
    <property type="nucleotide sequence ID" value="XM_005646270.1"/>
</dbReference>
<feature type="domain" description="DNA2/NAM7 helicase-like C-terminal" evidence="2">
    <location>
        <begin position="213"/>
        <end position="410"/>
    </location>
</feature>
<dbReference type="KEGG" id="csl:COCSUDRAFT_2407"/>
<evidence type="ECO:0000313" key="3">
    <source>
        <dbReference type="EMBL" id="EIE21783.1"/>
    </source>
</evidence>
<dbReference type="InterPro" id="IPR027417">
    <property type="entry name" value="P-loop_NTPase"/>
</dbReference>
<gene>
    <name evidence="3" type="ORF">COCSUDRAFT_2407</name>
</gene>
<dbReference type="Pfam" id="PF13087">
    <property type="entry name" value="AAA_12"/>
    <property type="match status" value="1"/>
</dbReference>
<dbReference type="CDD" id="cd18808">
    <property type="entry name" value="SF1_C_Upf1"/>
    <property type="match status" value="1"/>
</dbReference>
<dbReference type="Pfam" id="PF13086">
    <property type="entry name" value="AAA_11"/>
    <property type="match status" value="2"/>
</dbReference>
<dbReference type="EMBL" id="AGSI01000011">
    <property type="protein sequence ID" value="EIE21783.1"/>
    <property type="molecule type" value="Genomic_DNA"/>
</dbReference>
<dbReference type="OrthoDB" id="6513042at2759"/>
<dbReference type="STRING" id="574566.I0YTR4"/>
<dbReference type="InterPro" id="IPR041677">
    <property type="entry name" value="DNA2/NAM7_AAA_11"/>
</dbReference>
<dbReference type="PANTHER" id="PTHR10887:SF495">
    <property type="entry name" value="HELICASE SENATAXIN ISOFORM X1-RELATED"/>
    <property type="match status" value="1"/>
</dbReference>
<dbReference type="InterPro" id="IPR041679">
    <property type="entry name" value="DNA2/NAM7-like_C"/>
</dbReference>
<protein>
    <submittedName>
        <fullName evidence="3">P-loop containing nucleoside triphosphate hydrolase protein</fullName>
    </submittedName>
</protein>
<dbReference type="GO" id="GO:0004386">
    <property type="term" value="F:helicase activity"/>
    <property type="evidence" value="ECO:0007669"/>
    <property type="project" value="InterPro"/>
</dbReference>
<evidence type="ECO:0000259" key="1">
    <source>
        <dbReference type="Pfam" id="PF13086"/>
    </source>
</evidence>
<feature type="domain" description="DNA2/NAM7 helicase helicase" evidence="1">
    <location>
        <begin position="1"/>
        <end position="88"/>
    </location>
</feature>
<dbReference type="InterPro" id="IPR047187">
    <property type="entry name" value="SF1_C_Upf1"/>
</dbReference>
<keyword evidence="4" id="KW-1185">Reference proteome</keyword>
<dbReference type="SUPFAM" id="SSF52540">
    <property type="entry name" value="P-loop containing nucleoside triphosphate hydrolases"/>
    <property type="match status" value="1"/>
</dbReference>
<evidence type="ECO:0000313" key="4">
    <source>
        <dbReference type="Proteomes" id="UP000007264"/>
    </source>
</evidence>
<dbReference type="Proteomes" id="UP000007264">
    <property type="component" value="Unassembled WGS sequence"/>
</dbReference>
<dbReference type="GO" id="GO:0016787">
    <property type="term" value="F:hydrolase activity"/>
    <property type="evidence" value="ECO:0007669"/>
    <property type="project" value="UniProtKB-KW"/>
</dbReference>
<dbReference type="InterPro" id="IPR045055">
    <property type="entry name" value="DNA2/NAM7-like"/>
</dbReference>
<feature type="domain" description="DNA2/NAM7 helicase helicase" evidence="1">
    <location>
        <begin position="132"/>
        <end position="206"/>
    </location>
</feature>
<feature type="non-terminal residue" evidence="3">
    <location>
        <position position="1"/>
    </location>
</feature>
<sequence length="426" mass="45649">LNRSQQRAIATAMSSTFTLWQGPPGTGKTRTLLALLEILARISGTPQRAAMMGPILACADTNAATDNIVEGLLARGINVTRMGQPAKVRPFLCLLSLVLLLHAVAARRQPARVQSFCGLLSSKFIKANELVQAAGESVLRDSQVVCATCAGAGDDQRLFTARYKMVIVDEATQATEPSNIIPLVRGAECVVMAGDPKQLPPTLQSQGALDAQLDRTLFDRLQESGLGPVLLDMQYRMHPLIAEFPSARFYQGKLKTGISAEERPLPQGLAWPNPGCPVMMVECETGLEERSMTGSIGVTKAKSPAKPGAESAAAANTGSSYFNKQEAILAVRYASPPKPVAKPLEFYSVIMGVQVTVSSVDGYQGREADVIVFSAVRCNEMGSLGFVADPRRLNVAITRPRRGLVVVGSPNTLSSDGGWRGWVRWV</sequence>
<dbReference type="GeneID" id="17039768"/>
<reference evidence="3 4" key="1">
    <citation type="journal article" date="2012" name="Genome Biol.">
        <title>The genome of the polar eukaryotic microalga coccomyxa subellipsoidea reveals traits of cold adaptation.</title>
        <authorList>
            <person name="Blanc G."/>
            <person name="Agarkova I."/>
            <person name="Grimwood J."/>
            <person name="Kuo A."/>
            <person name="Brueggeman A."/>
            <person name="Dunigan D."/>
            <person name="Gurnon J."/>
            <person name="Ladunga I."/>
            <person name="Lindquist E."/>
            <person name="Lucas S."/>
            <person name="Pangilinan J."/>
            <person name="Proschold T."/>
            <person name="Salamov A."/>
            <person name="Schmutz J."/>
            <person name="Weeks D."/>
            <person name="Yamada T."/>
            <person name="Claverie J.M."/>
            <person name="Grigoriev I."/>
            <person name="Van Etten J."/>
            <person name="Lomsadze A."/>
            <person name="Borodovsky M."/>
        </authorList>
    </citation>
    <scope>NUCLEOTIDE SEQUENCE [LARGE SCALE GENOMIC DNA]</scope>
    <source>
        <strain evidence="3 4">C-169</strain>
    </source>
</reference>
<dbReference type="AlphaFoldDB" id="I0YTR4"/>
<name>I0YTR4_COCSC</name>
<dbReference type="Gene3D" id="3.40.50.300">
    <property type="entry name" value="P-loop containing nucleotide triphosphate hydrolases"/>
    <property type="match status" value="3"/>
</dbReference>
<organism evidence="3 4">
    <name type="scientific">Coccomyxa subellipsoidea (strain C-169)</name>
    <name type="common">Green microalga</name>
    <dbReference type="NCBI Taxonomy" id="574566"/>
    <lineage>
        <taxon>Eukaryota</taxon>
        <taxon>Viridiplantae</taxon>
        <taxon>Chlorophyta</taxon>
        <taxon>core chlorophytes</taxon>
        <taxon>Trebouxiophyceae</taxon>
        <taxon>Trebouxiophyceae incertae sedis</taxon>
        <taxon>Coccomyxaceae</taxon>
        <taxon>Coccomyxa</taxon>
        <taxon>Coccomyxa subellipsoidea</taxon>
    </lineage>
</organism>
<evidence type="ECO:0000259" key="2">
    <source>
        <dbReference type="Pfam" id="PF13087"/>
    </source>
</evidence>
<dbReference type="eggNOG" id="KOG1802">
    <property type="taxonomic scope" value="Eukaryota"/>
</dbReference>
<accession>I0YTR4</accession>
<comment type="caution">
    <text evidence="3">The sequence shown here is derived from an EMBL/GenBank/DDBJ whole genome shotgun (WGS) entry which is preliminary data.</text>
</comment>
<proteinExistence type="predicted"/>
<keyword evidence="3" id="KW-0378">Hydrolase</keyword>